<organism evidence="3 4">
    <name type="scientific">Corynebacterium incognita</name>
    <dbReference type="NCBI Taxonomy" id="2754725"/>
    <lineage>
        <taxon>Bacteria</taxon>
        <taxon>Bacillati</taxon>
        <taxon>Actinomycetota</taxon>
        <taxon>Actinomycetes</taxon>
        <taxon>Mycobacteriales</taxon>
        <taxon>Corynebacteriaceae</taxon>
        <taxon>Corynebacterium</taxon>
    </lineage>
</organism>
<evidence type="ECO:0000256" key="2">
    <source>
        <dbReference type="SAM" id="Phobius"/>
    </source>
</evidence>
<proteinExistence type="predicted"/>
<sequence length="77" mass="8700">MSQAIQDVTNQVIEFVVMLPSFLQMLLVLLVVLPLATAVAWGLMWAIDRMWAAVSTRRRGRRGASRRGPCSRMMSHD</sequence>
<protein>
    <submittedName>
        <fullName evidence="3">Uncharacterized protein</fullName>
    </submittedName>
</protein>
<evidence type="ECO:0000313" key="3">
    <source>
        <dbReference type="EMBL" id="QNE89989.1"/>
    </source>
</evidence>
<feature type="compositionally biased region" description="Low complexity" evidence="1">
    <location>
        <begin position="66"/>
        <end position="77"/>
    </location>
</feature>
<feature type="region of interest" description="Disordered" evidence="1">
    <location>
        <begin position="58"/>
        <end position="77"/>
    </location>
</feature>
<dbReference type="AlphaFoldDB" id="A0A7G7CQX3"/>
<dbReference type="RefSeq" id="WP_185176363.1">
    <property type="nucleotide sequence ID" value="NZ_CP059404.1"/>
</dbReference>
<evidence type="ECO:0000313" key="4">
    <source>
        <dbReference type="Proteomes" id="UP000515743"/>
    </source>
</evidence>
<feature type="transmembrane region" description="Helical" evidence="2">
    <location>
        <begin position="22"/>
        <end position="47"/>
    </location>
</feature>
<dbReference type="Proteomes" id="UP000515743">
    <property type="component" value="Chromosome"/>
</dbReference>
<accession>A0A7G7CQX3</accession>
<keyword evidence="2" id="KW-1133">Transmembrane helix</keyword>
<keyword evidence="4" id="KW-1185">Reference proteome</keyword>
<name>A0A7G7CQX3_9CORY</name>
<reference evidence="3 4" key="1">
    <citation type="submission" date="2020-07" db="EMBL/GenBank/DDBJ databases">
        <title>Complete genome and description of Corynebacterium incognita strain Marseille-Q3630 sp. nov.</title>
        <authorList>
            <person name="Boxberger M."/>
        </authorList>
    </citation>
    <scope>NUCLEOTIDE SEQUENCE [LARGE SCALE GENOMIC DNA]</scope>
    <source>
        <strain evidence="3 4">Marseille-Q3630</strain>
    </source>
</reference>
<evidence type="ECO:0000256" key="1">
    <source>
        <dbReference type="SAM" id="MobiDB-lite"/>
    </source>
</evidence>
<gene>
    <name evidence="3" type="ORF">H0194_02880</name>
</gene>
<keyword evidence="2" id="KW-0472">Membrane</keyword>
<dbReference type="EMBL" id="CP059404">
    <property type="protein sequence ID" value="QNE89989.1"/>
    <property type="molecule type" value="Genomic_DNA"/>
</dbReference>
<keyword evidence="2" id="KW-0812">Transmembrane</keyword>
<dbReference type="KEGG" id="cik:H0194_02880"/>